<comment type="caution">
    <text evidence="1">The sequence shown here is derived from an EMBL/GenBank/DDBJ whole genome shotgun (WGS) entry which is preliminary data.</text>
</comment>
<name>A0ABX2MU96_9BACL</name>
<dbReference type="RefSeq" id="WP_175383270.1">
    <property type="nucleotide sequence ID" value="NZ_CBCRYD010000025.1"/>
</dbReference>
<protein>
    <recommendedName>
        <fullName evidence="3">Cyclic lactone autoinducer peptide</fullName>
    </recommendedName>
</protein>
<dbReference type="EMBL" id="JABMCC010000118">
    <property type="protein sequence ID" value="NUU57605.1"/>
    <property type="molecule type" value="Genomic_DNA"/>
</dbReference>
<evidence type="ECO:0008006" key="3">
    <source>
        <dbReference type="Google" id="ProtNLM"/>
    </source>
</evidence>
<proteinExistence type="predicted"/>
<keyword evidence="2" id="KW-1185">Reference proteome</keyword>
<sequence length="48" mass="5179">MKKIRTASRFLSLLLASCLLSLTVLSVSVLFATSSVEAIPFIHSVGRD</sequence>
<organism evidence="1 2">
    <name type="scientific">Paenibacillus taichungensis</name>
    <dbReference type="NCBI Taxonomy" id="484184"/>
    <lineage>
        <taxon>Bacteria</taxon>
        <taxon>Bacillati</taxon>
        <taxon>Bacillota</taxon>
        <taxon>Bacilli</taxon>
        <taxon>Bacillales</taxon>
        <taxon>Paenibacillaceae</taxon>
        <taxon>Paenibacillus</taxon>
    </lineage>
</organism>
<evidence type="ECO:0000313" key="1">
    <source>
        <dbReference type="EMBL" id="NUU57605.1"/>
    </source>
</evidence>
<gene>
    <name evidence="1" type="ORF">HP548_26325</name>
</gene>
<dbReference type="Proteomes" id="UP000577724">
    <property type="component" value="Unassembled WGS sequence"/>
</dbReference>
<accession>A0ABX2MU96</accession>
<reference evidence="1 2" key="1">
    <citation type="submission" date="2020-05" db="EMBL/GenBank/DDBJ databases">
        <title>Genome Sequencing of Type Strains.</title>
        <authorList>
            <person name="Lemaire J.F."/>
            <person name="Inderbitzin P."/>
            <person name="Gregorio O.A."/>
            <person name="Collins S.B."/>
            <person name="Wespe N."/>
            <person name="Knight-Connoni V."/>
        </authorList>
    </citation>
    <scope>NUCLEOTIDE SEQUENCE [LARGE SCALE GENOMIC DNA]</scope>
    <source>
        <strain evidence="1 2">DSM 19942</strain>
    </source>
</reference>
<evidence type="ECO:0000313" key="2">
    <source>
        <dbReference type="Proteomes" id="UP000577724"/>
    </source>
</evidence>
<dbReference type="GeneID" id="97134276"/>